<evidence type="ECO:0000259" key="4">
    <source>
        <dbReference type="PROSITE" id="PS51462"/>
    </source>
</evidence>
<dbReference type="SUPFAM" id="SSF55811">
    <property type="entry name" value="Nudix"/>
    <property type="match status" value="1"/>
</dbReference>
<dbReference type="PROSITE" id="PS51462">
    <property type="entry name" value="NUDIX"/>
    <property type="match status" value="1"/>
</dbReference>
<dbReference type="PROSITE" id="PS00893">
    <property type="entry name" value="NUDIX_BOX"/>
    <property type="match status" value="1"/>
</dbReference>
<keyword evidence="6" id="KW-1185">Reference proteome</keyword>
<feature type="domain" description="Nudix hydrolase" evidence="4">
    <location>
        <begin position="1"/>
        <end position="139"/>
    </location>
</feature>
<protein>
    <submittedName>
        <fullName evidence="5">NUDIX domain-containing protein</fullName>
    </submittedName>
</protein>
<evidence type="ECO:0000256" key="2">
    <source>
        <dbReference type="ARBA" id="ARBA00022801"/>
    </source>
</evidence>
<dbReference type="GO" id="GO:0016787">
    <property type="term" value="F:hydrolase activity"/>
    <property type="evidence" value="ECO:0007669"/>
    <property type="project" value="UniProtKB-KW"/>
</dbReference>
<organism evidence="5 6">
    <name type="scientific">Deinococcus cavernae</name>
    <dbReference type="NCBI Taxonomy" id="2320857"/>
    <lineage>
        <taxon>Bacteria</taxon>
        <taxon>Thermotogati</taxon>
        <taxon>Deinococcota</taxon>
        <taxon>Deinococci</taxon>
        <taxon>Deinococcales</taxon>
        <taxon>Deinococcaceae</taxon>
        <taxon>Deinococcus</taxon>
    </lineage>
</organism>
<dbReference type="OrthoDB" id="9810648at2"/>
<dbReference type="AlphaFoldDB" id="A0A418V6R9"/>
<dbReference type="RefSeq" id="WP_119763307.1">
    <property type="nucleotide sequence ID" value="NZ_QYUJ01000014.1"/>
</dbReference>
<dbReference type="InterPro" id="IPR020084">
    <property type="entry name" value="NUDIX_hydrolase_CS"/>
</dbReference>
<evidence type="ECO:0000256" key="3">
    <source>
        <dbReference type="RuleBase" id="RU003476"/>
    </source>
</evidence>
<keyword evidence="2 3" id="KW-0378">Hydrolase</keyword>
<dbReference type="InterPro" id="IPR015797">
    <property type="entry name" value="NUDIX_hydrolase-like_dom_sf"/>
</dbReference>
<comment type="cofactor">
    <cofactor evidence="1">
        <name>Mg(2+)</name>
        <dbReference type="ChEBI" id="CHEBI:18420"/>
    </cofactor>
</comment>
<gene>
    <name evidence="5" type="ORF">D3875_09665</name>
</gene>
<comment type="caution">
    <text evidence="5">The sequence shown here is derived from an EMBL/GenBank/DDBJ whole genome shotgun (WGS) entry which is preliminary data.</text>
</comment>
<dbReference type="Gene3D" id="3.90.79.10">
    <property type="entry name" value="Nucleoside Triphosphate Pyrophosphohydrolase"/>
    <property type="match status" value="1"/>
</dbReference>
<comment type="similarity">
    <text evidence="3">Belongs to the Nudix hydrolase family.</text>
</comment>
<dbReference type="PANTHER" id="PTHR43046:SF16">
    <property type="entry name" value="ADP-RIBOSE PYROPHOSPHATASE YJHB-RELATED"/>
    <property type="match status" value="1"/>
</dbReference>
<dbReference type="Pfam" id="PF00293">
    <property type="entry name" value="NUDIX"/>
    <property type="match status" value="1"/>
</dbReference>
<dbReference type="InterPro" id="IPR000086">
    <property type="entry name" value="NUDIX_hydrolase_dom"/>
</dbReference>
<sequence length="144" mass="16093">MAVDLIAWVIVQDGAGRILLGRRANTRFASGWWNLPGGAVEAREKVADAAARELREETGLHVNPADLRHVGVNRYDVEGLHGRAQGVNFFFLAREWDGEPQPLENTSELGWFDPENIPADALPWLPQALKNHLLDAQFFVEQVD</sequence>
<name>A0A418V6R9_9DEIO</name>
<evidence type="ECO:0000313" key="6">
    <source>
        <dbReference type="Proteomes" id="UP000286287"/>
    </source>
</evidence>
<dbReference type="Proteomes" id="UP000286287">
    <property type="component" value="Unassembled WGS sequence"/>
</dbReference>
<evidence type="ECO:0000313" key="5">
    <source>
        <dbReference type="EMBL" id="RJF71791.1"/>
    </source>
</evidence>
<dbReference type="InterPro" id="IPR020476">
    <property type="entry name" value="Nudix_hydrolase"/>
</dbReference>
<dbReference type="EMBL" id="QYUJ01000014">
    <property type="protein sequence ID" value="RJF71791.1"/>
    <property type="molecule type" value="Genomic_DNA"/>
</dbReference>
<reference evidence="5 6" key="1">
    <citation type="submission" date="2018-09" db="EMBL/GenBank/DDBJ databases">
        <authorList>
            <person name="Zhu H."/>
        </authorList>
    </citation>
    <scope>NUCLEOTIDE SEQUENCE [LARGE SCALE GENOMIC DNA]</scope>
    <source>
        <strain evidence="5 6">K2S05-167</strain>
    </source>
</reference>
<evidence type="ECO:0000256" key="1">
    <source>
        <dbReference type="ARBA" id="ARBA00001946"/>
    </source>
</evidence>
<dbReference type="PRINTS" id="PR00502">
    <property type="entry name" value="NUDIXFAMILY"/>
</dbReference>
<accession>A0A418V6R9</accession>
<dbReference type="PANTHER" id="PTHR43046">
    <property type="entry name" value="GDP-MANNOSE MANNOSYL HYDROLASE"/>
    <property type="match status" value="1"/>
</dbReference>
<proteinExistence type="inferred from homology"/>